<evidence type="ECO:0000256" key="2">
    <source>
        <dbReference type="SAM" id="Phobius"/>
    </source>
</evidence>
<reference evidence="3" key="1">
    <citation type="submission" date="2019-10" db="EMBL/GenBank/DDBJ databases">
        <authorList>
            <consortium name="DOE Joint Genome Institute"/>
            <person name="Kuo A."/>
            <person name="Miyauchi S."/>
            <person name="Kiss E."/>
            <person name="Drula E."/>
            <person name="Kohler A."/>
            <person name="Sanchez-Garcia M."/>
            <person name="Andreopoulos B."/>
            <person name="Barry K.W."/>
            <person name="Bonito G."/>
            <person name="Buee M."/>
            <person name="Carver A."/>
            <person name="Chen C."/>
            <person name="Cichocki N."/>
            <person name="Clum A."/>
            <person name="Culley D."/>
            <person name="Crous P.W."/>
            <person name="Fauchery L."/>
            <person name="Girlanda M."/>
            <person name="Hayes R."/>
            <person name="Keri Z."/>
            <person name="LaButti K."/>
            <person name="Lipzen A."/>
            <person name="Lombard V."/>
            <person name="Magnuson J."/>
            <person name="Maillard F."/>
            <person name="Morin E."/>
            <person name="Murat C."/>
            <person name="Nolan M."/>
            <person name="Ohm R."/>
            <person name="Pangilinan J."/>
            <person name="Pereira M."/>
            <person name="Perotto S."/>
            <person name="Peter M."/>
            <person name="Riley R."/>
            <person name="Sitrit Y."/>
            <person name="Stielow B."/>
            <person name="Szollosi G."/>
            <person name="Zifcakova L."/>
            <person name="Stursova M."/>
            <person name="Spatafora J.W."/>
            <person name="Tedersoo L."/>
            <person name="Vaario L.-M."/>
            <person name="Yamada A."/>
            <person name="Yan M."/>
            <person name="Wang P."/>
            <person name="Xu J."/>
            <person name="Bruns T."/>
            <person name="Baldrian P."/>
            <person name="Vilgalys R."/>
            <person name="Henrissat B."/>
            <person name="Grigoriev I.V."/>
            <person name="Hibbett D."/>
            <person name="Nagy L.G."/>
            <person name="Martin F.M."/>
        </authorList>
    </citation>
    <scope>NUCLEOTIDE SEQUENCE</scope>
    <source>
        <strain evidence="3">Prilba</strain>
    </source>
</reference>
<organism evidence="3 4">
    <name type="scientific">Russula ochroleuca</name>
    <dbReference type="NCBI Taxonomy" id="152965"/>
    <lineage>
        <taxon>Eukaryota</taxon>
        <taxon>Fungi</taxon>
        <taxon>Dikarya</taxon>
        <taxon>Basidiomycota</taxon>
        <taxon>Agaricomycotina</taxon>
        <taxon>Agaricomycetes</taxon>
        <taxon>Russulales</taxon>
        <taxon>Russulaceae</taxon>
        <taxon>Russula</taxon>
    </lineage>
</organism>
<dbReference type="Proteomes" id="UP000759537">
    <property type="component" value="Unassembled WGS sequence"/>
</dbReference>
<evidence type="ECO:0000313" key="3">
    <source>
        <dbReference type="EMBL" id="KAF8467950.1"/>
    </source>
</evidence>
<feature type="compositionally biased region" description="Polar residues" evidence="1">
    <location>
        <begin position="39"/>
        <end position="48"/>
    </location>
</feature>
<protein>
    <recommendedName>
        <fullName evidence="5">Brain protein I3</fullName>
    </recommendedName>
</protein>
<dbReference type="EMBL" id="WHVB01000034">
    <property type="protein sequence ID" value="KAF8467950.1"/>
    <property type="molecule type" value="Genomic_DNA"/>
</dbReference>
<name>A0A9P5JXG4_9AGAM</name>
<keyword evidence="2" id="KW-0472">Membrane</keyword>
<evidence type="ECO:0000256" key="1">
    <source>
        <dbReference type="SAM" id="MobiDB-lite"/>
    </source>
</evidence>
<keyword evidence="2" id="KW-1133">Transmembrane helix</keyword>
<proteinExistence type="predicted"/>
<dbReference type="OrthoDB" id="2564984at2759"/>
<keyword evidence="4" id="KW-1185">Reference proteome</keyword>
<gene>
    <name evidence="3" type="ORF">DFH94DRAFT_777524</name>
</gene>
<sequence>MIIDPPSTTMQSGDPIPSENPPAYESAITGTSVAPPPSGKNTNPQDTQPKGPELMLASGPQLMYGATTSQATVFYYQDPRTGQRVASLLPPDHPQMVCLQAGEHVPETRYGFLGVIAAIVWFPLGIGLCLLDRRVQCKRCGEAIEEGLCS</sequence>
<feature type="compositionally biased region" description="Polar residues" evidence="1">
    <location>
        <begin position="1"/>
        <end position="12"/>
    </location>
</feature>
<feature type="region of interest" description="Disordered" evidence="1">
    <location>
        <begin position="1"/>
        <end position="55"/>
    </location>
</feature>
<dbReference type="InterPro" id="IPR019317">
    <property type="entry name" value="BRI3"/>
</dbReference>
<dbReference type="Pfam" id="PF10164">
    <property type="entry name" value="BRI3"/>
    <property type="match status" value="1"/>
</dbReference>
<evidence type="ECO:0008006" key="5">
    <source>
        <dbReference type="Google" id="ProtNLM"/>
    </source>
</evidence>
<reference evidence="3" key="2">
    <citation type="journal article" date="2020" name="Nat. Commun.">
        <title>Large-scale genome sequencing of mycorrhizal fungi provides insights into the early evolution of symbiotic traits.</title>
        <authorList>
            <person name="Miyauchi S."/>
            <person name="Kiss E."/>
            <person name="Kuo A."/>
            <person name="Drula E."/>
            <person name="Kohler A."/>
            <person name="Sanchez-Garcia M."/>
            <person name="Morin E."/>
            <person name="Andreopoulos B."/>
            <person name="Barry K.W."/>
            <person name="Bonito G."/>
            <person name="Buee M."/>
            <person name="Carver A."/>
            <person name="Chen C."/>
            <person name="Cichocki N."/>
            <person name="Clum A."/>
            <person name="Culley D."/>
            <person name="Crous P.W."/>
            <person name="Fauchery L."/>
            <person name="Girlanda M."/>
            <person name="Hayes R.D."/>
            <person name="Keri Z."/>
            <person name="LaButti K."/>
            <person name="Lipzen A."/>
            <person name="Lombard V."/>
            <person name="Magnuson J."/>
            <person name="Maillard F."/>
            <person name="Murat C."/>
            <person name="Nolan M."/>
            <person name="Ohm R.A."/>
            <person name="Pangilinan J."/>
            <person name="Pereira M.F."/>
            <person name="Perotto S."/>
            <person name="Peter M."/>
            <person name="Pfister S."/>
            <person name="Riley R."/>
            <person name="Sitrit Y."/>
            <person name="Stielow J.B."/>
            <person name="Szollosi G."/>
            <person name="Zifcakova L."/>
            <person name="Stursova M."/>
            <person name="Spatafora J.W."/>
            <person name="Tedersoo L."/>
            <person name="Vaario L.M."/>
            <person name="Yamada A."/>
            <person name="Yan M."/>
            <person name="Wang P."/>
            <person name="Xu J."/>
            <person name="Bruns T."/>
            <person name="Baldrian P."/>
            <person name="Vilgalys R."/>
            <person name="Dunand C."/>
            <person name="Henrissat B."/>
            <person name="Grigoriev I.V."/>
            <person name="Hibbett D."/>
            <person name="Nagy L.G."/>
            <person name="Martin F.M."/>
        </authorList>
    </citation>
    <scope>NUCLEOTIDE SEQUENCE</scope>
    <source>
        <strain evidence="3">Prilba</strain>
    </source>
</reference>
<accession>A0A9P5JXG4</accession>
<evidence type="ECO:0000313" key="4">
    <source>
        <dbReference type="Proteomes" id="UP000759537"/>
    </source>
</evidence>
<comment type="caution">
    <text evidence="3">The sequence shown here is derived from an EMBL/GenBank/DDBJ whole genome shotgun (WGS) entry which is preliminary data.</text>
</comment>
<dbReference type="AlphaFoldDB" id="A0A9P5JXG4"/>
<feature type="transmembrane region" description="Helical" evidence="2">
    <location>
        <begin position="110"/>
        <end position="131"/>
    </location>
</feature>
<keyword evidence="2" id="KW-0812">Transmembrane</keyword>